<comment type="caution">
    <text evidence="2">The sequence shown here is derived from an EMBL/GenBank/DDBJ whole genome shotgun (WGS) entry which is preliminary data.</text>
</comment>
<dbReference type="EMBL" id="JBHSMF010000002">
    <property type="protein sequence ID" value="MFC5495919.1"/>
    <property type="molecule type" value="Genomic_DNA"/>
</dbReference>
<reference evidence="3" key="1">
    <citation type="journal article" date="2019" name="Int. J. Syst. Evol. Microbiol.">
        <title>The Global Catalogue of Microorganisms (GCM) 10K type strain sequencing project: providing services to taxonomists for standard genome sequencing and annotation.</title>
        <authorList>
            <consortium name="The Broad Institute Genomics Platform"/>
            <consortium name="The Broad Institute Genome Sequencing Center for Infectious Disease"/>
            <person name="Wu L."/>
            <person name="Ma J."/>
        </authorList>
    </citation>
    <scope>NUCLEOTIDE SEQUENCE [LARGE SCALE GENOMIC DNA]</scope>
    <source>
        <strain evidence="3">CCUG 57401</strain>
    </source>
</reference>
<gene>
    <name evidence="2" type="ORF">ACFPOE_00090</name>
</gene>
<keyword evidence="3" id="KW-1185">Reference proteome</keyword>
<organism evidence="2 3">
    <name type="scientific">Caenimonas terrae</name>
    <dbReference type="NCBI Taxonomy" id="696074"/>
    <lineage>
        <taxon>Bacteria</taxon>
        <taxon>Pseudomonadati</taxon>
        <taxon>Pseudomonadota</taxon>
        <taxon>Betaproteobacteria</taxon>
        <taxon>Burkholderiales</taxon>
        <taxon>Comamonadaceae</taxon>
        <taxon>Caenimonas</taxon>
    </lineage>
</organism>
<name>A0ABW0N7L2_9BURK</name>
<dbReference type="RefSeq" id="WP_376847955.1">
    <property type="nucleotide sequence ID" value="NZ_JBHSMF010000002.1"/>
</dbReference>
<evidence type="ECO:0008006" key="4">
    <source>
        <dbReference type="Google" id="ProtNLM"/>
    </source>
</evidence>
<dbReference type="Proteomes" id="UP001596037">
    <property type="component" value="Unassembled WGS sequence"/>
</dbReference>
<feature type="transmembrane region" description="Helical" evidence="1">
    <location>
        <begin position="16"/>
        <end position="37"/>
    </location>
</feature>
<proteinExistence type="predicted"/>
<protein>
    <recommendedName>
        <fullName evidence="4">Pilus assembly protein</fullName>
    </recommendedName>
</protein>
<keyword evidence="1" id="KW-1133">Transmembrane helix</keyword>
<evidence type="ECO:0000313" key="3">
    <source>
        <dbReference type="Proteomes" id="UP001596037"/>
    </source>
</evidence>
<keyword evidence="1" id="KW-0812">Transmembrane</keyword>
<keyword evidence="1" id="KW-0472">Membrane</keyword>
<evidence type="ECO:0000313" key="2">
    <source>
        <dbReference type="EMBL" id="MFC5495919.1"/>
    </source>
</evidence>
<evidence type="ECO:0000256" key="1">
    <source>
        <dbReference type="SAM" id="Phobius"/>
    </source>
</evidence>
<accession>A0ABW0N7L2</accession>
<sequence>MNRSPSFGLRGRGQRGVSLIIALIALVAMTLAGLALMRSADTSNVISGNLAFREASLHATDVGVETALTTLATVATSSPDAAYPAGCASGACNYYPTIQTAVTAAGVPTVIDWATVPSDTVDSSYAVQYVVDRLCDGPTPVTDVANKCMNLTGTSVGSKKAGAVSFSSASQVYYRVTVRVVGPRNSQSIVQTTYAR</sequence>